<evidence type="ECO:0000256" key="7">
    <source>
        <dbReference type="ARBA" id="ARBA00022989"/>
    </source>
</evidence>
<accession>A0A6J2V461</accession>
<organism evidence="16 18">
    <name type="scientific">Chanos chanos</name>
    <name type="common">Milkfish</name>
    <name type="synonym">Mugil chanos</name>
    <dbReference type="NCBI Taxonomy" id="29144"/>
    <lineage>
        <taxon>Eukaryota</taxon>
        <taxon>Metazoa</taxon>
        <taxon>Chordata</taxon>
        <taxon>Craniata</taxon>
        <taxon>Vertebrata</taxon>
        <taxon>Euteleostomi</taxon>
        <taxon>Actinopterygii</taxon>
        <taxon>Neopterygii</taxon>
        <taxon>Teleostei</taxon>
        <taxon>Ostariophysi</taxon>
        <taxon>Gonorynchiformes</taxon>
        <taxon>Chanidae</taxon>
        <taxon>Chanos</taxon>
    </lineage>
</organism>
<dbReference type="InterPro" id="IPR006593">
    <property type="entry name" value="Cyt_b561/ferric_Rdtase_TM"/>
</dbReference>
<feature type="chain" id="PRO_5044642744" evidence="12">
    <location>
        <begin position="18"/>
        <end position="609"/>
    </location>
</feature>
<comment type="similarity">
    <text evidence="3">Belongs to the FRRS1 family.</text>
</comment>
<dbReference type="RefSeq" id="XP_030626016.1">
    <property type="nucleotide sequence ID" value="XM_030770156.1"/>
</dbReference>
<evidence type="ECO:0000259" key="15">
    <source>
        <dbReference type="PROSITE" id="PS51019"/>
    </source>
</evidence>
<evidence type="ECO:0000256" key="4">
    <source>
        <dbReference type="ARBA" id="ARBA00022448"/>
    </source>
</evidence>
<feature type="transmembrane region" description="Helical" evidence="11">
    <location>
        <begin position="484"/>
        <end position="506"/>
    </location>
</feature>
<dbReference type="PROSITE" id="PS51257">
    <property type="entry name" value="PROKAR_LIPOPROTEIN"/>
    <property type="match status" value="1"/>
</dbReference>
<feature type="domain" description="Reelin" evidence="15">
    <location>
        <begin position="13"/>
        <end position="190"/>
    </location>
</feature>
<dbReference type="GeneID" id="115808705"/>
<evidence type="ECO:0000256" key="5">
    <source>
        <dbReference type="ARBA" id="ARBA00022692"/>
    </source>
</evidence>
<evidence type="ECO:0000256" key="9">
    <source>
        <dbReference type="ARBA" id="ARBA00023136"/>
    </source>
</evidence>
<dbReference type="Proteomes" id="UP000504632">
    <property type="component" value="Chromosome 3"/>
</dbReference>
<dbReference type="PANTHER" id="PTHR45828:SF3">
    <property type="entry name" value="FERRIC-CHELATE REDUCTASE 1"/>
    <property type="match status" value="1"/>
</dbReference>
<dbReference type="PROSITE" id="PS51019">
    <property type="entry name" value="REELIN"/>
    <property type="match status" value="1"/>
</dbReference>
<evidence type="ECO:0000256" key="11">
    <source>
        <dbReference type="SAM" id="Phobius"/>
    </source>
</evidence>
<keyword evidence="16" id="KW-1185">Reference proteome</keyword>
<dbReference type="Pfam" id="PF03351">
    <property type="entry name" value="DOMON"/>
    <property type="match status" value="1"/>
</dbReference>
<evidence type="ECO:0000313" key="16">
    <source>
        <dbReference type="Proteomes" id="UP000504632"/>
    </source>
</evidence>
<keyword evidence="4" id="KW-0813">Transport</keyword>
<dbReference type="RefSeq" id="XP_030626013.1">
    <property type="nucleotide sequence ID" value="XM_030770153.1"/>
</dbReference>
<evidence type="ECO:0000256" key="8">
    <source>
        <dbReference type="ARBA" id="ARBA00023004"/>
    </source>
</evidence>
<evidence type="ECO:0000256" key="10">
    <source>
        <dbReference type="ARBA" id="ARBA00023180"/>
    </source>
</evidence>
<feature type="domain" description="DOMON" evidence="13">
    <location>
        <begin position="223"/>
        <end position="337"/>
    </location>
</feature>
<feature type="transmembrane region" description="Helical" evidence="11">
    <location>
        <begin position="453"/>
        <end position="472"/>
    </location>
</feature>
<keyword evidence="7 11" id="KW-1133">Transmembrane helix</keyword>
<dbReference type="Pfam" id="PF03188">
    <property type="entry name" value="Cytochrom_B561"/>
    <property type="match status" value="1"/>
</dbReference>
<evidence type="ECO:0000313" key="18">
    <source>
        <dbReference type="RefSeq" id="XP_030626016.1"/>
    </source>
</evidence>
<reference evidence="17 18" key="1">
    <citation type="submission" date="2025-04" db="UniProtKB">
        <authorList>
            <consortium name="RefSeq"/>
        </authorList>
    </citation>
    <scope>IDENTIFICATION</scope>
</reference>
<keyword evidence="10" id="KW-0325">Glycoprotein</keyword>
<dbReference type="CTD" id="557898"/>
<dbReference type="CDD" id="cd09628">
    <property type="entry name" value="DOMON_SDR_2_like"/>
    <property type="match status" value="1"/>
</dbReference>
<feature type="transmembrane region" description="Helical" evidence="11">
    <location>
        <begin position="518"/>
        <end position="537"/>
    </location>
</feature>
<keyword evidence="5 11" id="KW-0812">Transmembrane</keyword>
<keyword evidence="6" id="KW-0249">Electron transport</keyword>
<keyword evidence="12" id="KW-0732">Signal</keyword>
<dbReference type="FunFam" id="2.60.40.4060:FF:000003">
    <property type="entry name" value="Ferric chelate reductase 1"/>
    <property type="match status" value="1"/>
</dbReference>
<keyword evidence="8" id="KW-0408">Iron</keyword>
<feature type="signal peptide" evidence="12">
    <location>
        <begin position="1"/>
        <end position="17"/>
    </location>
</feature>
<name>A0A6J2V461_CHACN</name>
<evidence type="ECO:0000256" key="3">
    <source>
        <dbReference type="ARBA" id="ARBA00009195"/>
    </source>
</evidence>
<dbReference type="SMART" id="SM00665">
    <property type="entry name" value="B561"/>
    <property type="match status" value="1"/>
</dbReference>
<proteinExistence type="inferred from homology"/>
<dbReference type="CDD" id="cd08544">
    <property type="entry name" value="Reeler"/>
    <property type="match status" value="1"/>
</dbReference>
<evidence type="ECO:0000259" key="14">
    <source>
        <dbReference type="PROSITE" id="PS50939"/>
    </source>
</evidence>
<dbReference type="AlphaFoldDB" id="A0A6J2V461"/>
<dbReference type="PROSITE" id="PS50836">
    <property type="entry name" value="DOMON"/>
    <property type="match status" value="1"/>
</dbReference>
<evidence type="ECO:0000313" key="17">
    <source>
        <dbReference type="RefSeq" id="XP_030626013.1"/>
    </source>
</evidence>
<evidence type="ECO:0000256" key="6">
    <source>
        <dbReference type="ARBA" id="ARBA00022982"/>
    </source>
</evidence>
<evidence type="ECO:0000256" key="1">
    <source>
        <dbReference type="ARBA" id="ARBA00001970"/>
    </source>
</evidence>
<evidence type="ECO:0000256" key="2">
    <source>
        <dbReference type="ARBA" id="ARBA00004141"/>
    </source>
</evidence>
<feature type="transmembrane region" description="Helical" evidence="11">
    <location>
        <begin position="422"/>
        <end position="441"/>
    </location>
</feature>
<feature type="transmembrane region" description="Helical" evidence="11">
    <location>
        <begin position="380"/>
        <end position="401"/>
    </location>
</feature>
<protein>
    <submittedName>
        <fullName evidence="17 18">Ferric-chelate reductase 1</fullName>
    </submittedName>
</protein>
<dbReference type="InterPro" id="IPR042307">
    <property type="entry name" value="Reeler_sf"/>
</dbReference>
<comment type="subcellular location">
    <subcellularLocation>
        <location evidence="2">Membrane</location>
        <topology evidence="2">Multi-pass membrane protein</topology>
    </subcellularLocation>
</comment>
<dbReference type="PANTHER" id="PTHR45828">
    <property type="entry name" value="CYTOCHROME B561/FERRIC REDUCTASE TRANSMEMBRANE"/>
    <property type="match status" value="1"/>
</dbReference>
<evidence type="ECO:0000259" key="13">
    <source>
        <dbReference type="PROSITE" id="PS50836"/>
    </source>
</evidence>
<dbReference type="InterPro" id="IPR005018">
    <property type="entry name" value="DOMON_domain"/>
</dbReference>
<dbReference type="Gene3D" id="1.20.120.1770">
    <property type="match status" value="1"/>
</dbReference>
<dbReference type="InterPro" id="IPR051237">
    <property type="entry name" value="Ferric-chelate_Red/DefProt"/>
</dbReference>
<dbReference type="CDD" id="cd08760">
    <property type="entry name" value="Cyt_b561_FRRS1_like"/>
    <property type="match status" value="1"/>
</dbReference>
<sequence>MLTKGQTLLFVLGAACAQIVTCFSNGKVSQACDDMTPDHGHSSSPEPAPYSINADKHTFNPGDQIKVTLSAPSSGSVDHFKGFLIEARNAQNLNSAAVGSFTLVNPKISQLLQCGHTKGSAVSHTSGKHKKEVQVIWTAPNEPPPSVQFLVTVVYKYKEFWVKIPGPVVTLPGVSPPPPQPTHSAKTTTPSSVLSAPFSSEGCGSTKSCLREPVGCNPQEEPQCYFLSFSTKGQTVMFELSGPADGYVSFALSQDIWMGKDDVYLCVKYKDRVDISAAYVEGRTHPALASENVLKDTAWRLADGIIQCRFSRDVRVSSQSQGRFDMDQKYYLFLAHGRAEDGTIHRHDRQPLISGIEKVITGPPEDLAGSRSPLIMKFHGAFMLIAWMTTVSTGVIIARYFKPDWPQKTLFGQKIWFQLHRTLMVVTVVLTCIGFILPFVYRGGWSKRAGSHPYLGCTVMVLAIIQPVMALFRPAPDASRRYIFNWLHFGVGSAAHLIAVVAIFLGIHQQALCLPAPWSTWIVACFVVWGVLADLALEANKRGLLSTGRFFKNFQMVSDGNDAEDGDEILFVEAENASKESSFKTIVLAVFLLGNFGFLTVLLTTISSV</sequence>
<keyword evidence="9 11" id="KW-0472">Membrane</keyword>
<evidence type="ECO:0000256" key="12">
    <source>
        <dbReference type="SAM" id="SignalP"/>
    </source>
</evidence>
<gene>
    <name evidence="17 18" type="primary">frrs1</name>
</gene>
<dbReference type="InterPro" id="IPR002861">
    <property type="entry name" value="Reeler_dom"/>
</dbReference>
<dbReference type="SMART" id="SM00664">
    <property type="entry name" value="DoH"/>
    <property type="match status" value="1"/>
</dbReference>
<dbReference type="OrthoDB" id="6372137at2759"/>
<dbReference type="Gene3D" id="2.60.40.4060">
    <property type="entry name" value="Reeler domain"/>
    <property type="match status" value="1"/>
</dbReference>
<dbReference type="GO" id="GO:0016020">
    <property type="term" value="C:membrane"/>
    <property type="evidence" value="ECO:0007669"/>
    <property type="project" value="UniProtKB-SubCell"/>
</dbReference>
<feature type="transmembrane region" description="Helical" evidence="11">
    <location>
        <begin position="586"/>
        <end position="606"/>
    </location>
</feature>
<feature type="domain" description="Cytochrome b561" evidence="14">
    <location>
        <begin position="341"/>
        <end position="546"/>
    </location>
</feature>
<dbReference type="PROSITE" id="PS50939">
    <property type="entry name" value="CYTOCHROME_B561"/>
    <property type="match status" value="1"/>
</dbReference>
<dbReference type="Pfam" id="PF02014">
    <property type="entry name" value="Reeler"/>
    <property type="match status" value="1"/>
</dbReference>
<comment type="cofactor">
    <cofactor evidence="1">
        <name>heme b</name>
        <dbReference type="ChEBI" id="CHEBI:60344"/>
    </cofactor>
</comment>